<protein>
    <submittedName>
        <fullName evidence="1">Uncharacterized protein</fullName>
    </submittedName>
</protein>
<comment type="caution">
    <text evidence="1">The sequence shown here is derived from an EMBL/GenBank/DDBJ whole genome shotgun (WGS) entry which is preliminary data.</text>
</comment>
<evidence type="ECO:0000313" key="1">
    <source>
        <dbReference type="EMBL" id="KMO34359.1"/>
    </source>
</evidence>
<reference evidence="1 2" key="1">
    <citation type="submission" date="2015-03" db="EMBL/GenBank/DDBJ databases">
        <title>Genome sequencing of Methylobacterium tarhaniae DSM 25844.</title>
        <authorList>
            <person name="Chaudhry V."/>
            <person name="Patil P.B."/>
        </authorList>
    </citation>
    <scope>NUCLEOTIDE SEQUENCE [LARGE SCALE GENOMIC DNA]</scope>
    <source>
        <strain evidence="1 2">DSM 25844</strain>
    </source>
</reference>
<dbReference type="AlphaFoldDB" id="A0A0J6SL19"/>
<proteinExistence type="predicted"/>
<dbReference type="EMBL" id="LABZ01000182">
    <property type="protein sequence ID" value="KMO34359.1"/>
    <property type="molecule type" value="Genomic_DNA"/>
</dbReference>
<dbReference type="RefSeq" id="WP_048453314.1">
    <property type="nucleotide sequence ID" value="NZ_JBNNPJ010000006.1"/>
</dbReference>
<accession>A0A0J6SL19</accession>
<name>A0A0J6SL19_9HYPH</name>
<evidence type="ECO:0000313" key="2">
    <source>
        <dbReference type="Proteomes" id="UP000036449"/>
    </source>
</evidence>
<dbReference type="Proteomes" id="UP000036449">
    <property type="component" value="Unassembled WGS sequence"/>
</dbReference>
<sequence length="365" mass="41218">MANGTNTTLQGFRSFISQEVERLPPQERRAVVSALEQLFEGLQDRASQSDTTDFPDLIGFGTEAADVAVGDIPQLRADFDDAVTVTQLDATSKLYFLYQHERMGVFRVLNILRRMFHEGRIRVHRGPGARKLYLIEKWQPLRYGPRDRLAAYKRVFNYGRAPRPAGAIVNVNFHYQLVALMSALAQYYRDITIGEVIRGSQDIENRPYGTQATIIRIATDLRYALDRASYGNIVALAHESSLYLKELLELFDMPDIKKAFDANNKWDVVEQVLNRSVVGGARELSQRAKMAEAGREVLQWAAHANLATNRDPAAFQIDTQRAGAHAEAWIAAYRMTDEGRRFPGVGQNLRWAVGLPDRDARLHVA</sequence>
<gene>
    <name evidence="1" type="ORF">VQ03_23480</name>
</gene>
<keyword evidence="2" id="KW-1185">Reference proteome</keyword>
<dbReference type="OrthoDB" id="503934at2"/>
<dbReference type="PATRIC" id="fig|1187852.3.peg.2341"/>
<organism evidence="1 2">
    <name type="scientific">Methylobacterium tarhaniae</name>
    <dbReference type="NCBI Taxonomy" id="1187852"/>
    <lineage>
        <taxon>Bacteria</taxon>
        <taxon>Pseudomonadati</taxon>
        <taxon>Pseudomonadota</taxon>
        <taxon>Alphaproteobacteria</taxon>
        <taxon>Hyphomicrobiales</taxon>
        <taxon>Methylobacteriaceae</taxon>
        <taxon>Methylobacterium</taxon>
    </lineage>
</organism>